<reference evidence="2 3" key="1">
    <citation type="submission" date="2019-07" db="EMBL/GenBank/DDBJ databases">
        <title>R&amp;d 2014.</title>
        <authorList>
            <person name="Klenk H.-P."/>
        </authorList>
    </citation>
    <scope>NUCLEOTIDE SEQUENCE [LARGE SCALE GENOMIC DNA]</scope>
    <source>
        <strain evidence="2 3">DSM 43868</strain>
    </source>
</reference>
<gene>
    <name evidence="2" type="ORF">JD77_04858</name>
</gene>
<dbReference type="AlphaFoldDB" id="A0A562IGY3"/>
<sequence>MSGVIKVGGGLMAGEEVRPPDRGVAVPAAGVRAGARTTESACP</sequence>
<evidence type="ECO:0000256" key="1">
    <source>
        <dbReference type="SAM" id="MobiDB-lite"/>
    </source>
</evidence>
<name>A0A562IGY3_MICOL</name>
<feature type="compositionally biased region" description="Gly residues" evidence="1">
    <location>
        <begin position="1"/>
        <end position="12"/>
    </location>
</feature>
<organism evidence="2 3">
    <name type="scientific">Micromonospora olivasterospora</name>
    <dbReference type="NCBI Taxonomy" id="1880"/>
    <lineage>
        <taxon>Bacteria</taxon>
        <taxon>Bacillati</taxon>
        <taxon>Actinomycetota</taxon>
        <taxon>Actinomycetes</taxon>
        <taxon>Micromonosporales</taxon>
        <taxon>Micromonosporaceae</taxon>
        <taxon>Micromonospora</taxon>
    </lineage>
</organism>
<dbReference type="EMBL" id="VLKE01000001">
    <property type="protein sequence ID" value="TWH69844.1"/>
    <property type="molecule type" value="Genomic_DNA"/>
</dbReference>
<feature type="compositionally biased region" description="Low complexity" evidence="1">
    <location>
        <begin position="22"/>
        <end position="36"/>
    </location>
</feature>
<protein>
    <submittedName>
        <fullName evidence="2">Uncharacterized protein</fullName>
    </submittedName>
</protein>
<comment type="caution">
    <text evidence="2">The sequence shown here is derived from an EMBL/GenBank/DDBJ whole genome shotgun (WGS) entry which is preliminary data.</text>
</comment>
<dbReference type="Proteomes" id="UP000319825">
    <property type="component" value="Unassembled WGS sequence"/>
</dbReference>
<evidence type="ECO:0000313" key="3">
    <source>
        <dbReference type="Proteomes" id="UP000319825"/>
    </source>
</evidence>
<proteinExistence type="predicted"/>
<feature type="region of interest" description="Disordered" evidence="1">
    <location>
        <begin position="1"/>
        <end position="43"/>
    </location>
</feature>
<keyword evidence="3" id="KW-1185">Reference proteome</keyword>
<evidence type="ECO:0000313" key="2">
    <source>
        <dbReference type="EMBL" id="TWH69844.1"/>
    </source>
</evidence>
<accession>A0A562IGY3</accession>